<dbReference type="InterPro" id="IPR039759">
    <property type="entry name" value="eIF2D_SUI1"/>
</dbReference>
<dbReference type="GO" id="GO:0003743">
    <property type="term" value="F:translation initiation factor activity"/>
    <property type="evidence" value="ECO:0007669"/>
    <property type="project" value="UniProtKB-KW"/>
</dbReference>
<proteinExistence type="inferred from homology"/>
<accession>A0A6J1WDI4</accession>
<evidence type="ECO:0000256" key="1">
    <source>
        <dbReference type="ARBA" id="ARBA00010359"/>
    </source>
</evidence>
<organism evidence="6 7">
    <name type="scientific">Galleria mellonella</name>
    <name type="common">Greater wax moth</name>
    <dbReference type="NCBI Taxonomy" id="7137"/>
    <lineage>
        <taxon>Eukaryota</taxon>
        <taxon>Metazoa</taxon>
        <taxon>Ecdysozoa</taxon>
        <taxon>Arthropoda</taxon>
        <taxon>Hexapoda</taxon>
        <taxon>Insecta</taxon>
        <taxon>Pterygota</taxon>
        <taxon>Neoptera</taxon>
        <taxon>Endopterygota</taxon>
        <taxon>Lepidoptera</taxon>
        <taxon>Glossata</taxon>
        <taxon>Ditrysia</taxon>
        <taxon>Pyraloidea</taxon>
        <taxon>Pyralidae</taxon>
        <taxon>Galleriinae</taxon>
        <taxon>Galleria</taxon>
    </lineage>
</organism>
<dbReference type="PANTHER" id="PTHR12217">
    <property type="entry name" value="EUKARYOTIC TRANSLATION INITIATION FACTOR 2D"/>
    <property type="match status" value="1"/>
</dbReference>
<dbReference type="GO" id="GO:0001731">
    <property type="term" value="P:formation of translation preinitiation complex"/>
    <property type="evidence" value="ECO:0007669"/>
    <property type="project" value="InterPro"/>
</dbReference>
<dbReference type="Gene3D" id="3.30.780.10">
    <property type="entry name" value="SUI1-like domain"/>
    <property type="match status" value="1"/>
</dbReference>
<dbReference type="SUPFAM" id="SSF47592">
    <property type="entry name" value="SWIB/MDM2 domain"/>
    <property type="match status" value="1"/>
</dbReference>
<dbReference type="FunCoup" id="A0A6J1WDI4">
    <property type="interactions" value="1043"/>
</dbReference>
<keyword evidence="2" id="KW-0963">Cytoplasm</keyword>
<dbReference type="KEGG" id="gmw:113512053"/>
<dbReference type="AlphaFoldDB" id="A0A6J1WDI4"/>
<dbReference type="Pfam" id="PF25304">
    <property type="entry name" value="WHD_eIF2D"/>
    <property type="match status" value="1"/>
</dbReference>
<dbReference type="SUPFAM" id="SSF55159">
    <property type="entry name" value="eIF1-like"/>
    <property type="match status" value="1"/>
</dbReference>
<dbReference type="PROSITE" id="PS50296">
    <property type="entry name" value="SUI1"/>
    <property type="match status" value="1"/>
</dbReference>
<dbReference type="Gene3D" id="3.10.400.20">
    <property type="match status" value="1"/>
</dbReference>
<dbReference type="Pfam" id="PF26291">
    <property type="entry name" value="SWIB_eIF2D"/>
    <property type="match status" value="1"/>
</dbReference>
<dbReference type="CDD" id="cd11608">
    <property type="entry name" value="eIF2D_C"/>
    <property type="match status" value="1"/>
</dbReference>
<evidence type="ECO:0000259" key="5">
    <source>
        <dbReference type="PROSITE" id="PS51925"/>
    </source>
</evidence>
<dbReference type="CDD" id="cd11610">
    <property type="entry name" value="eIF2D_N"/>
    <property type="match status" value="1"/>
</dbReference>
<dbReference type="CDD" id="cd21156">
    <property type="entry name" value="PUA_eIF2d-like"/>
    <property type="match status" value="1"/>
</dbReference>
<keyword evidence="7" id="KW-0648">Protein biosynthesis</keyword>
<evidence type="ECO:0000313" key="7">
    <source>
        <dbReference type="RefSeq" id="XP_026751619.2"/>
    </source>
</evidence>
<dbReference type="PROSITE" id="PS50890">
    <property type="entry name" value="PUA"/>
    <property type="match status" value="1"/>
</dbReference>
<dbReference type="InterPro" id="IPR036877">
    <property type="entry name" value="SUI1_dom_sf"/>
</dbReference>
<dbReference type="SUPFAM" id="SSF88697">
    <property type="entry name" value="PUA domain-like"/>
    <property type="match status" value="1"/>
</dbReference>
<reference evidence="7" key="1">
    <citation type="submission" date="2025-08" db="UniProtKB">
        <authorList>
            <consortium name="RefSeq"/>
        </authorList>
    </citation>
    <scope>IDENTIFICATION</scope>
    <source>
        <tissue evidence="7">Whole larvae</tissue>
    </source>
</reference>
<dbReference type="InterPro" id="IPR001950">
    <property type="entry name" value="SUI1"/>
</dbReference>
<evidence type="ECO:0000256" key="2">
    <source>
        <dbReference type="ARBA" id="ARBA00022490"/>
    </source>
</evidence>
<dbReference type="Proteomes" id="UP001652740">
    <property type="component" value="Unplaced"/>
</dbReference>
<dbReference type="RefSeq" id="XP_026751619.2">
    <property type="nucleotide sequence ID" value="XM_026895818.3"/>
</dbReference>
<dbReference type="InterPro" id="IPR048248">
    <property type="entry name" value="PUA_eIF2d-like"/>
</dbReference>
<feature type="domain" description="SUI1" evidence="4">
    <location>
        <begin position="501"/>
        <end position="573"/>
    </location>
</feature>
<dbReference type="PANTHER" id="PTHR12217:SF4">
    <property type="entry name" value="EUKARYOTIC TRANSLATION INITIATION FACTOR 2D"/>
    <property type="match status" value="1"/>
</dbReference>
<dbReference type="InterPro" id="IPR058886">
    <property type="entry name" value="SWIB_eIF2D"/>
</dbReference>
<dbReference type="Pfam" id="PF01253">
    <property type="entry name" value="SUI1"/>
    <property type="match status" value="1"/>
</dbReference>
<evidence type="ECO:0000256" key="3">
    <source>
        <dbReference type="SAM" id="MobiDB-lite"/>
    </source>
</evidence>
<name>A0A6J1WDI4_GALME</name>
<keyword evidence="6" id="KW-1185">Reference proteome</keyword>
<gene>
    <name evidence="7" type="primary">LOC113512053</name>
</gene>
<dbReference type="InterPro" id="IPR057429">
    <property type="entry name" value="WH_eIF2D"/>
</dbReference>
<evidence type="ECO:0000313" key="6">
    <source>
        <dbReference type="Proteomes" id="UP001652740"/>
    </source>
</evidence>
<dbReference type="InterPro" id="IPR039757">
    <property type="entry name" value="EIF2D"/>
</dbReference>
<keyword evidence="7" id="KW-0396">Initiation factor</keyword>
<dbReference type="InParanoid" id="A0A6J1WDI4"/>
<dbReference type="InterPro" id="IPR036885">
    <property type="entry name" value="SWIB_MDM2_dom_sf"/>
</dbReference>
<dbReference type="Pfam" id="PF26292">
    <property type="entry name" value="PUA_elF2D"/>
    <property type="match status" value="1"/>
</dbReference>
<feature type="domain" description="DM2" evidence="5">
    <location>
        <begin position="396"/>
        <end position="480"/>
    </location>
</feature>
<dbReference type="GeneID" id="113512053"/>
<protein>
    <submittedName>
        <fullName evidence="7">Eukaryotic translation initiation factor 2D</fullName>
    </submittedName>
</protein>
<dbReference type="InterPro" id="IPR015947">
    <property type="entry name" value="PUA-like_sf"/>
</dbReference>
<dbReference type="Pfam" id="PF17832">
    <property type="entry name" value="Pre-PUA"/>
    <property type="match status" value="1"/>
</dbReference>
<dbReference type="InterPro" id="IPR048247">
    <property type="entry name" value="eIF2D_N"/>
</dbReference>
<dbReference type="PROSITE" id="PS51925">
    <property type="entry name" value="SWIB_MDM2"/>
    <property type="match status" value="1"/>
</dbReference>
<feature type="region of interest" description="Disordered" evidence="3">
    <location>
        <begin position="223"/>
        <end position="244"/>
    </location>
</feature>
<dbReference type="InterPro" id="IPR041366">
    <property type="entry name" value="Pre-PUA"/>
</dbReference>
<sequence>MFAKPYKLKSNNTLKNSEKKHLAQRIQNDFPGVTEHKVKDLVPVKSNSSCMKLVLHSGETIGVYVVDGIPIIIEKEEQLVPTVCALWKIPDLIPTITIHTPVLPKVLGGAPLYLPGVTLPPRGVGFPMFSRNTLLAACTSDNSAAAIVGRCLLSSGDMLLRAAGTCLETIHVYGDLLCKETKFEKIERPKLGPPSYGGTNPESITMDISQLSIQPSVKEEWPSLGKQTQQPDPVPVPNEPKLIPDVPQTETIENVENEDSIADECSLSEESSIPTDMDGLLQWCLLSFIKLESKRIELPLKTNLLYKNHLMPLCPADRTLDVKKSSYKKMGKFLENMQQQGLLEVREIEKGVDAVVSINAAHPLVAAHTVERRVERGGERSVERGGQRAGPAAPPLVREVHCVTAAVVDLFPEHKKGTPLTSFEVRATLTEYVKSRALAAPQHRAAVTLDARLANIVGRPEQEFIKWEELMSGVQNKMTSSTEMRFADGSVKLIKSKLEPIKMQVATRSGNKKVTLVSNLESFGFNLQVLSQECQHGVAASCGVTRSPGAKYDQLMLQGDQTHYVAKLLIEKYGLPKKFVEGADKALKKKKG</sequence>
<evidence type="ECO:0000259" key="4">
    <source>
        <dbReference type="PROSITE" id="PS50296"/>
    </source>
</evidence>
<comment type="similarity">
    <text evidence="1">Belongs to the eIF2D family.</text>
</comment>
<dbReference type="InterPro" id="IPR003121">
    <property type="entry name" value="SWIB_MDM2_domain"/>
</dbReference>